<comment type="similarity">
    <text evidence="1">Belongs to the eIF-2-alpha family.</text>
</comment>
<evidence type="ECO:0000313" key="5">
    <source>
        <dbReference type="EMBL" id="ADM12580.1"/>
    </source>
</evidence>
<organism evidence="5 6">
    <name type="scientific">Encephalitozoon intestinalis (strain ATCC 50506)</name>
    <name type="common">Microsporidian parasite</name>
    <name type="synonym">Septata intestinalis</name>
    <dbReference type="NCBI Taxonomy" id="876142"/>
    <lineage>
        <taxon>Eukaryota</taxon>
        <taxon>Fungi</taxon>
        <taxon>Fungi incertae sedis</taxon>
        <taxon>Microsporidia</taxon>
        <taxon>Unikaryonidae</taxon>
        <taxon>Encephalitozoon</taxon>
    </lineage>
</organism>
<dbReference type="InterPro" id="IPR024054">
    <property type="entry name" value="TIF2_asu_middle_sf"/>
</dbReference>
<protein>
    <submittedName>
        <fullName evidence="5">Translation initiation factor 2 subunit alpha</fullName>
    </submittedName>
</protein>
<evidence type="ECO:0000259" key="4">
    <source>
        <dbReference type="PROSITE" id="PS50126"/>
    </source>
</evidence>
<dbReference type="SUPFAM" id="SSF50249">
    <property type="entry name" value="Nucleic acid-binding proteins"/>
    <property type="match status" value="1"/>
</dbReference>
<dbReference type="PANTHER" id="PTHR10602">
    <property type="entry name" value="EUKARYOTIC TRANSLATION INITIATION FACTOR 2 SUBUNIT 1"/>
    <property type="match status" value="1"/>
</dbReference>
<dbReference type="InterPro" id="IPR003029">
    <property type="entry name" value="S1_domain"/>
</dbReference>
<dbReference type="GO" id="GO:0003723">
    <property type="term" value="F:RNA binding"/>
    <property type="evidence" value="ECO:0007669"/>
    <property type="project" value="InterPro"/>
</dbReference>
<evidence type="ECO:0000313" key="6">
    <source>
        <dbReference type="Proteomes" id="UP000002313"/>
    </source>
</evidence>
<dbReference type="GO" id="GO:0043022">
    <property type="term" value="F:ribosome binding"/>
    <property type="evidence" value="ECO:0007669"/>
    <property type="project" value="TreeGrafter"/>
</dbReference>
<dbReference type="Pfam" id="PF07541">
    <property type="entry name" value="EIF_2_alpha"/>
    <property type="match status" value="1"/>
</dbReference>
<accession>E0SAF5</accession>
<dbReference type="InterPro" id="IPR012340">
    <property type="entry name" value="NA-bd_OB-fold"/>
</dbReference>
<dbReference type="HOGENOM" id="CLU_033458_0_2_1"/>
<evidence type="ECO:0000256" key="2">
    <source>
        <dbReference type="ARBA" id="ARBA00022540"/>
    </source>
</evidence>
<sequence length="283" mass="32005">MIKYECRLHSRKYPREGEIVMGRVVSIGGEGLTLNLLEYGDLEGLVLLGELSKRRVKSIQHVTKIGNIEICNVLKVDEQKGYIDLSMSKVTESEKSECKETSAKNKLAYHIMLKAAKKLGMEVSELYEKMGYDKEEEFGSLYYFFARVKDNGDIIEDDEVGLTIKSLIREQFQASTYKVRADIDVVCSSRGGIISIKKVFDDALKLDPRLEFCLIKTPTYSVTRVSSNKDKAYEVVREACDILISNIKKEGGTASVVSQPKLYGEKSRYNLLNFEENEISSSE</sequence>
<dbReference type="OrthoDB" id="1685042at2759"/>
<dbReference type="Gene3D" id="1.10.150.190">
    <property type="entry name" value="Translation initiation factor 2, subunit 1, domain 2"/>
    <property type="match status" value="1"/>
</dbReference>
<dbReference type="InterPro" id="IPR011488">
    <property type="entry name" value="TIF_2_asu"/>
</dbReference>
<keyword evidence="3" id="KW-0648">Protein biosynthesis</keyword>
<dbReference type="GeneID" id="9699648"/>
<dbReference type="SUPFAM" id="SSF116742">
    <property type="entry name" value="eIF2alpha middle domain-like"/>
    <property type="match status" value="1"/>
</dbReference>
<dbReference type="Proteomes" id="UP000002313">
    <property type="component" value="Chromosome XI"/>
</dbReference>
<gene>
    <name evidence="5" type="ORF">Eint_110800</name>
</gene>
<dbReference type="EMBL" id="CP001952">
    <property type="protein sequence ID" value="ADM12580.1"/>
    <property type="molecule type" value="Genomic_DNA"/>
</dbReference>
<dbReference type="InterPro" id="IPR024055">
    <property type="entry name" value="TIF2_asu_C"/>
</dbReference>
<dbReference type="PANTHER" id="PTHR10602:SF0">
    <property type="entry name" value="EUKARYOTIC TRANSLATION INITIATION FACTOR 2 SUBUNIT 1"/>
    <property type="match status" value="1"/>
</dbReference>
<dbReference type="GO" id="GO:0003743">
    <property type="term" value="F:translation initiation factor activity"/>
    <property type="evidence" value="ECO:0007669"/>
    <property type="project" value="UniProtKB-KW"/>
</dbReference>
<dbReference type="Gene3D" id="3.30.70.1130">
    <property type="entry name" value="EIF_2_alpha"/>
    <property type="match status" value="1"/>
</dbReference>
<reference evidence="5 6" key="1">
    <citation type="journal article" date="2010" name="Nat. Commun.">
        <title>The complete sequence of the smallest known nuclear genome from the microsporidian Encephalitozoon intestinalis.</title>
        <authorList>
            <person name="Corradi N."/>
            <person name="Pombert J.-F."/>
            <person name="Farinelli L."/>
            <person name="Didier E.S."/>
            <person name="Keeling P.J."/>
        </authorList>
    </citation>
    <scope>NUCLEOTIDE SEQUENCE [LARGE SCALE GENOMIC DNA]</scope>
    <source>
        <strain evidence="5 6">ATCC 50506</strain>
    </source>
</reference>
<dbReference type="SMART" id="SM00316">
    <property type="entry name" value="S1"/>
    <property type="match status" value="1"/>
</dbReference>
<proteinExistence type="inferred from homology"/>
<dbReference type="Gene3D" id="2.40.50.140">
    <property type="entry name" value="Nucleic acid-binding proteins"/>
    <property type="match status" value="1"/>
</dbReference>
<dbReference type="Pfam" id="PF00575">
    <property type="entry name" value="S1"/>
    <property type="match status" value="1"/>
</dbReference>
<dbReference type="VEuPathDB" id="MicrosporidiaDB:Eint_110800"/>
<dbReference type="PROSITE" id="PS50126">
    <property type="entry name" value="S1"/>
    <property type="match status" value="1"/>
</dbReference>
<dbReference type="RefSeq" id="XP_003073940.1">
    <property type="nucleotide sequence ID" value="XM_003073894.1"/>
</dbReference>
<dbReference type="SUPFAM" id="SSF110993">
    <property type="entry name" value="eIF-2-alpha, C-terminal domain"/>
    <property type="match status" value="1"/>
</dbReference>
<evidence type="ECO:0000256" key="3">
    <source>
        <dbReference type="ARBA" id="ARBA00022917"/>
    </source>
</evidence>
<keyword evidence="2 5" id="KW-0396">Initiation factor</keyword>
<reference evidence="5 6" key="2">
    <citation type="journal article" date="2012" name="Proc. Natl. Acad. Sci. U.S.A.">
        <title>Gain and loss of multiple functionally related, horizontally transferred genes in the reduced genomes of two microsporidian parasites.</title>
        <authorList>
            <person name="Pombert J.-F."/>
            <person name="Selman M."/>
            <person name="Burki F."/>
            <person name="Bardell F.T."/>
            <person name="Farinelli L."/>
            <person name="Solter L.F."/>
            <person name="Whitman D.W."/>
            <person name="Weiss L.M."/>
            <person name="Corradi N."/>
            <person name="Keeling P.J."/>
        </authorList>
    </citation>
    <scope>NUCLEOTIDE SEQUENCE [LARGE SCALE GENOMIC DNA]</scope>
    <source>
        <strain evidence="5 6">ATCC 50506</strain>
    </source>
</reference>
<dbReference type="AlphaFoldDB" id="E0SAF5"/>
<dbReference type="FunFam" id="2.40.50.140:FF:000015">
    <property type="entry name" value="Eukaryotic translation initiation factor 2 subunit alpha"/>
    <property type="match status" value="1"/>
</dbReference>
<keyword evidence="6" id="KW-1185">Reference proteome</keyword>
<name>E0SAF5_ENCIT</name>
<evidence type="ECO:0000256" key="1">
    <source>
        <dbReference type="ARBA" id="ARBA00007223"/>
    </source>
</evidence>
<feature type="domain" description="S1 motif" evidence="4">
    <location>
        <begin position="17"/>
        <end position="88"/>
    </location>
</feature>
<dbReference type="KEGG" id="ein:Eint_110800"/>